<dbReference type="InterPro" id="IPR053158">
    <property type="entry name" value="CapK_Type1_Caps_Biosynth"/>
</dbReference>
<dbReference type="Proteomes" id="UP000189857">
    <property type="component" value="Unassembled WGS sequence"/>
</dbReference>
<dbReference type="OrthoDB" id="580775at2"/>
<accession>A0A1T4NHT1</accession>
<keyword evidence="1" id="KW-0436">Ligase</keyword>
<dbReference type="Gene3D" id="3.40.50.12780">
    <property type="entry name" value="N-terminal domain of ligase-like"/>
    <property type="match status" value="1"/>
</dbReference>
<protein>
    <submittedName>
        <fullName evidence="1">Phenylacetate-coenzyme A ligase PaaK, adenylate-forming domain family</fullName>
    </submittedName>
</protein>
<reference evidence="1 2" key="1">
    <citation type="submission" date="2017-02" db="EMBL/GenBank/DDBJ databases">
        <authorList>
            <person name="Peterson S.W."/>
        </authorList>
    </citation>
    <scope>NUCLEOTIDE SEQUENCE [LARGE SCALE GENOMIC DNA]</scope>
    <source>
        <strain evidence="1 2">ATCC 17233</strain>
    </source>
</reference>
<name>A0A1T4NHT1_9FIRM</name>
<dbReference type="PANTHER" id="PTHR36932">
    <property type="entry name" value="CAPSULAR POLYSACCHARIDE BIOSYNTHESIS PROTEIN"/>
    <property type="match status" value="1"/>
</dbReference>
<dbReference type="SUPFAM" id="SSF56801">
    <property type="entry name" value="Acetyl-CoA synthetase-like"/>
    <property type="match status" value="1"/>
</dbReference>
<gene>
    <name evidence="1" type="ORF">SAMN02745110_01594</name>
</gene>
<proteinExistence type="predicted"/>
<evidence type="ECO:0000313" key="1">
    <source>
        <dbReference type="EMBL" id="SJZ78840.1"/>
    </source>
</evidence>
<dbReference type="EMBL" id="FUXA01000009">
    <property type="protein sequence ID" value="SJZ78840.1"/>
    <property type="molecule type" value="Genomic_DNA"/>
</dbReference>
<dbReference type="RefSeq" id="WP_078787437.1">
    <property type="nucleotide sequence ID" value="NZ_FMTO01000008.1"/>
</dbReference>
<keyword evidence="2" id="KW-1185">Reference proteome</keyword>
<organism evidence="1 2">
    <name type="scientific">Eubacterium ruminantium</name>
    <dbReference type="NCBI Taxonomy" id="42322"/>
    <lineage>
        <taxon>Bacteria</taxon>
        <taxon>Bacillati</taxon>
        <taxon>Bacillota</taxon>
        <taxon>Clostridia</taxon>
        <taxon>Eubacteriales</taxon>
        <taxon>Eubacteriaceae</taxon>
        <taxon>Eubacterium</taxon>
    </lineage>
</organism>
<dbReference type="GO" id="GO:0016874">
    <property type="term" value="F:ligase activity"/>
    <property type="evidence" value="ECO:0007669"/>
    <property type="project" value="UniProtKB-KW"/>
</dbReference>
<dbReference type="PANTHER" id="PTHR36932:SF1">
    <property type="entry name" value="CAPSULAR POLYSACCHARIDE BIOSYNTHESIS PROTEIN"/>
    <property type="match status" value="1"/>
</dbReference>
<dbReference type="AlphaFoldDB" id="A0A1T4NHT1"/>
<evidence type="ECO:0000313" key="2">
    <source>
        <dbReference type="Proteomes" id="UP000189857"/>
    </source>
</evidence>
<dbReference type="InterPro" id="IPR042099">
    <property type="entry name" value="ANL_N_sf"/>
</dbReference>
<sequence>MSNALNKKLLNLYVFKDLIKRKKTLKRAVKDPAYWITAQNKEIADFVKYIYKIPFYRKRFDEAGIGPDDIKTGEDFKKLPPLTKEEYRAWLLEETKDKNAYKDWMHRQTTGSSGTPLDLYSLPTDRAAEIANLFRCALLQDKGYNPFTGRIFSTMVPKPKAKKKISIGPTNIQKSSISEPDELVEAYNDARPDFYYGNKTAVLMIAQYALEHNIKLHTPKCVGSISEALDDNARRMINKAYGPGRLFDIYGCAEVGNFAVDRASEPGKHLIWNDTHVANLYNKKAVEGQDNAYTGQLMLTSLIHRGFPLVNYIVGDTVEITYEDGVPYITRILGRTNDVIKNADGSSFKWMHINRIMFGITDITQFRIVQKTYTDLTFVLASQDMSDERKAEIEDTITKRAREIFGEDMNKKAKNITFEWHDRIPPDPTGKIRILVSEVK</sequence>